<keyword evidence="6 7" id="KW-0057">Aromatic amino acid biosynthesis</keyword>
<keyword evidence="3 7" id="KW-0547">Nucleotide-binding</keyword>
<dbReference type="InterPro" id="IPR031322">
    <property type="entry name" value="Shikimate/glucono_kinase"/>
</dbReference>
<dbReference type="Gene3D" id="3.40.50.300">
    <property type="entry name" value="P-loop containing nucleotide triphosphate hydrolases"/>
    <property type="match status" value="1"/>
</dbReference>
<protein>
    <recommendedName>
        <fullName evidence="7">Shikimate kinase</fullName>
        <shortName evidence="7">SK</shortName>
        <ecNumber evidence="7">2.7.1.71</ecNumber>
    </recommendedName>
</protein>
<keyword evidence="7" id="KW-0963">Cytoplasm</keyword>
<keyword evidence="2 7" id="KW-0808">Transferase</keyword>
<dbReference type="PANTHER" id="PTHR21087:SF16">
    <property type="entry name" value="SHIKIMATE KINASE 1, CHLOROPLASTIC"/>
    <property type="match status" value="1"/>
</dbReference>
<dbReference type="GO" id="GO:0005829">
    <property type="term" value="C:cytosol"/>
    <property type="evidence" value="ECO:0007669"/>
    <property type="project" value="TreeGrafter"/>
</dbReference>
<comment type="caution">
    <text evidence="8">The sequence shown here is derived from an EMBL/GenBank/DDBJ whole genome shotgun (WGS) entry which is preliminary data.</text>
</comment>
<comment type="subunit">
    <text evidence="7">Monomer.</text>
</comment>
<dbReference type="Pfam" id="PF01202">
    <property type="entry name" value="SKI"/>
    <property type="match status" value="1"/>
</dbReference>
<sequence length="192" mass="20993">MRSASRPDDHPDIAARLGGRCVTLIGLMGAGKSTVGKKLSQMLGLPFHDTDTEIESAAQMSVAELFASYGEPEFRALEARVVARLSSQGPQVLATGGGAYMAAETRQLLRQRAVTVWLKADVDVLMERVQRRATRPLLATADPRGTMLGLIEKRYPVYAEADITIVSRNVRREVIAEEIVEALDRYLAENPA</sequence>
<dbReference type="RefSeq" id="WP_188854032.1">
    <property type="nucleotide sequence ID" value="NZ_BMJJ01000010.1"/>
</dbReference>
<evidence type="ECO:0000313" key="9">
    <source>
        <dbReference type="Proteomes" id="UP000613160"/>
    </source>
</evidence>
<feature type="binding site" evidence="7">
    <location>
        <position position="154"/>
    </location>
    <ligand>
        <name>substrate</name>
    </ligand>
</feature>
<comment type="cofactor">
    <cofactor evidence="7">
        <name>Mg(2+)</name>
        <dbReference type="ChEBI" id="CHEBI:18420"/>
    </cofactor>
    <text evidence="7">Binds 1 Mg(2+) ion per subunit.</text>
</comment>
<keyword evidence="7" id="KW-0479">Metal-binding</keyword>
<feature type="binding site" evidence="7">
    <location>
        <begin position="29"/>
        <end position="34"/>
    </location>
    <ligand>
        <name>ATP</name>
        <dbReference type="ChEBI" id="CHEBI:30616"/>
    </ligand>
</feature>
<reference evidence="8" key="2">
    <citation type="submission" date="2020-09" db="EMBL/GenBank/DDBJ databases">
        <authorList>
            <person name="Sun Q."/>
            <person name="Zhou Y."/>
        </authorList>
    </citation>
    <scope>NUCLEOTIDE SEQUENCE</scope>
    <source>
        <strain evidence="8">CGMCC 1.15493</strain>
    </source>
</reference>
<dbReference type="GO" id="GO:0005524">
    <property type="term" value="F:ATP binding"/>
    <property type="evidence" value="ECO:0007669"/>
    <property type="project" value="UniProtKB-UniRule"/>
</dbReference>
<comment type="pathway">
    <text evidence="7">Metabolic intermediate biosynthesis; chorismate biosynthesis; chorismate from D-erythrose 4-phosphate and phosphoenolpyruvate: step 5/7.</text>
</comment>
<comment type="catalytic activity">
    <reaction evidence="7">
        <text>shikimate + ATP = 3-phosphoshikimate + ADP + H(+)</text>
        <dbReference type="Rhea" id="RHEA:13121"/>
        <dbReference type="ChEBI" id="CHEBI:15378"/>
        <dbReference type="ChEBI" id="CHEBI:30616"/>
        <dbReference type="ChEBI" id="CHEBI:36208"/>
        <dbReference type="ChEBI" id="CHEBI:145989"/>
        <dbReference type="ChEBI" id="CHEBI:456216"/>
        <dbReference type="EC" id="2.7.1.71"/>
    </reaction>
</comment>
<dbReference type="EMBL" id="BMJJ01000010">
    <property type="protein sequence ID" value="GGD32836.1"/>
    <property type="molecule type" value="Genomic_DNA"/>
</dbReference>
<dbReference type="AlphaFoldDB" id="A0A916Y6B8"/>
<reference evidence="8" key="1">
    <citation type="journal article" date="2014" name="Int. J. Syst. Evol. Microbiol.">
        <title>Complete genome sequence of Corynebacterium casei LMG S-19264T (=DSM 44701T), isolated from a smear-ripened cheese.</title>
        <authorList>
            <consortium name="US DOE Joint Genome Institute (JGI-PGF)"/>
            <person name="Walter F."/>
            <person name="Albersmeier A."/>
            <person name="Kalinowski J."/>
            <person name="Ruckert C."/>
        </authorList>
    </citation>
    <scope>NUCLEOTIDE SEQUENCE</scope>
    <source>
        <strain evidence="8">CGMCC 1.15493</strain>
    </source>
</reference>
<comment type="similarity">
    <text evidence="7">Belongs to the shikimate kinase family.</text>
</comment>
<organism evidence="8 9">
    <name type="scientific">Aureimonas glaciei</name>
    <dbReference type="NCBI Taxonomy" id="1776957"/>
    <lineage>
        <taxon>Bacteria</taxon>
        <taxon>Pseudomonadati</taxon>
        <taxon>Pseudomonadota</taxon>
        <taxon>Alphaproteobacteria</taxon>
        <taxon>Hyphomicrobiales</taxon>
        <taxon>Aurantimonadaceae</taxon>
        <taxon>Aureimonas</taxon>
    </lineage>
</organism>
<dbReference type="InterPro" id="IPR000623">
    <property type="entry name" value="Shikimate_kinase/TSH1"/>
</dbReference>
<keyword evidence="7" id="KW-0460">Magnesium</keyword>
<dbReference type="HAMAP" id="MF_00109">
    <property type="entry name" value="Shikimate_kinase"/>
    <property type="match status" value="1"/>
</dbReference>
<evidence type="ECO:0000313" key="8">
    <source>
        <dbReference type="EMBL" id="GGD32836.1"/>
    </source>
</evidence>
<evidence type="ECO:0000256" key="1">
    <source>
        <dbReference type="ARBA" id="ARBA00022605"/>
    </source>
</evidence>
<accession>A0A916Y6B8</accession>
<dbReference type="Proteomes" id="UP000613160">
    <property type="component" value="Unassembled WGS sequence"/>
</dbReference>
<dbReference type="GO" id="GO:0009073">
    <property type="term" value="P:aromatic amino acid family biosynthetic process"/>
    <property type="evidence" value="ECO:0007669"/>
    <property type="project" value="UniProtKB-KW"/>
</dbReference>
<proteinExistence type="inferred from homology"/>
<feature type="binding site" evidence="7">
    <location>
        <position position="51"/>
    </location>
    <ligand>
        <name>substrate</name>
    </ligand>
</feature>
<gene>
    <name evidence="7 8" type="primary">aroK</name>
    <name evidence="8" type="ORF">GCM10011335_39760</name>
</gene>
<evidence type="ECO:0000256" key="7">
    <source>
        <dbReference type="HAMAP-Rule" id="MF_00109"/>
    </source>
</evidence>
<evidence type="ECO:0000256" key="3">
    <source>
        <dbReference type="ARBA" id="ARBA00022741"/>
    </source>
</evidence>
<feature type="binding site" evidence="7">
    <location>
        <position position="33"/>
    </location>
    <ligand>
        <name>Mg(2+)</name>
        <dbReference type="ChEBI" id="CHEBI:18420"/>
    </ligand>
</feature>
<comment type="function">
    <text evidence="7">Catalyzes the specific phosphorylation of the 3-hydroxyl group of shikimic acid using ATP as a cosubstrate.</text>
</comment>
<dbReference type="PANTHER" id="PTHR21087">
    <property type="entry name" value="SHIKIMATE KINASE"/>
    <property type="match status" value="1"/>
</dbReference>
<dbReference type="NCBIfam" id="NF010552">
    <property type="entry name" value="PRK13946.1"/>
    <property type="match status" value="1"/>
</dbReference>
<keyword evidence="1 7" id="KW-0028">Amino-acid biosynthesis</keyword>
<evidence type="ECO:0000256" key="6">
    <source>
        <dbReference type="ARBA" id="ARBA00023141"/>
    </source>
</evidence>
<keyword evidence="4 7" id="KW-0418">Kinase</keyword>
<feature type="binding site" evidence="7">
    <location>
        <position position="135"/>
    </location>
    <ligand>
        <name>ATP</name>
        <dbReference type="ChEBI" id="CHEBI:30616"/>
    </ligand>
</feature>
<comment type="caution">
    <text evidence="7">Lacks conserved residue(s) required for the propagation of feature annotation.</text>
</comment>
<keyword evidence="9" id="KW-1185">Reference proteome</keyword>
<dbReference type="PRINTS" id="PR01100">
    <property type="entry name" value="SHIKIMTKNASE"/>
</dbReference>
<evidence type="ECO:0000256" key="5">
    <source>
        <dbReference type="ARBA" id="ARBA00022840"/>
    </source>
</evidence>
<dbReference type="SUPFAM" id="SSF52540">
    <property type="entry name" value="P-loop containing nucleoside triphosphate hydrolases"/>
    <property type="match status" value="1"/>
</dbReference>
<evidence type="ECO:0000256" key="4">
    <source>
        <dbReference type="ARBA" id="ARBA00022777"/>
    </source>
</evidence>
<dbReference type="GO" id="GO:0009423">
    <property type="term" value="P:chorismate biosynthetic process"/>
    <property type="evidence" value="ECO:0007669"/>
    <property type="project" value="UniProtKB-UniRule"/>
</dbReference>
<dbReference type="InterPro" id="IPR027417">
    <property type="entry name" value="P-loop_NTPase"/>
</dbReference>
<feature type="binding site" evidence="7">
    <location>
        <position position="97"/>
    </location>
    <ligand>
        <name>substrate</name>
    </ligand>
</feature>
<dbReference type="EC" id="2.7.1.71" evidence="7"/>
<name>A0A916Y6B8_9HYPH</name>
<dbReference type="CDD" id="cd00464">
    <property type="entry name" value="SK"/>
    <property type="match status" value="1"/>
</dbReference>
<comment type="subcellular location">
    <subcellularLocation>
        <location evidence="7">Cytoplasm</location>
    </subcellularLocation>
</comment>
<keyword evidence="5 7" id="KW-0067">ATP-binding</keyword>
<feature type="binding site" evidence="7">
    <location>
        <position position="75"/>
    </location>
    <ligand>
        <name>substrate</name>
    </ligand>
</feature>
<evidence type="ECO:0000256" key="2">
    <source>
        <dbReference type="ARBA" id="ARBA00022679"/>
    </source>
</evidence>
<dbReference type="GO" id="GO:0000287">
    <property type="term" value="F:magnesium ion binding"/>
    <property type="evidence" value="ECO:0007669"/>
    <property type="project" value="UniProtKB-UniRule"/>
</dbReference>
<dbReference type="GO" id="GO:0004765">
    <property type="term" value="F:shikimate kinase activity"/>
    <property type="evidence" value="ECO:0007669"/>
    <property type="project" value="UniProtKB-UniRule"/>
</dbReference>
<dbReference type="GO" id="GO:0008652">
    <property type="term" value="P:amino acid biosynthetic process"/>
    <property type="evidence" value="ECO:0007669"/>
    <property type="project" value="UniProtKB-KW"/>
</dbReference>